<evidence type="ECO:0000313" key="2">
    <source>
        <dbReference type="EMBL" id="TGG78794.1"/>
    </source>
</evidence>
<evidence type="ECO:0000256" key="1">
    <source>
        <dbReference type="SAM" id="MobiDB-lite"/>
    </source>
</evidence>
<evidence type="ECO:0000313" key="3">
    <source>
        <dbReference type="Proteomes" id="UP000298111"/>
    </source>
</evidence>
<dbReference type="PROSITE" id="PS50846">
    <property type="entry name" value="HMA_2"/>
    <property type="match status" value="1"/>
</dbReference>
<dbReference type="CDD" id="cd00371">
    <property type="entry name" value="HMA"/>
    <property type="match status" value="1"/>
</dbReference>
<protein>
    <submittedName>
        <fullName evidence="2">Cation transporter</fullName>
    </submittedName>
</protein>
<dbReference type="InterPro" id="IPR036163">
    <property type="entry name" value="HMA_dom_sf"/>
</dbReference>
<feature type="compositionally biased region" description="Polar residues" evidence="1">
    <location>
        <begin position="1"/>
        <end position="23"/>
    </location>
</feature>
<dbReference type="Proteomes" id="UP000298111">
    <property type="component" value="Unassembled WGS sequence"/>
</dbReference>
<reference evidence="2 3" key="1">
    <citation type="submission" date="2018-10" db="EMBL/GenBank/DDBJ databases">
        <title>Isolation of pseudouridimycin from Streptomyces albus DSM 40763.</title>
        <authorList>
            <person name="Rosenqvist P."/>
            <person name="Metsae-Ketelae M."/>
            <person name="Virta P."/>
        </authorList>
    </citation>
    <scope>NUCLEOTIDE SEQUENCE [LARGE SCALE GENOMIC DNA]</scope>
    <source>
        <strain evidence="2 3">DSM 40763</strain>
    </source>
</reference>
<dbReference type="AlphaFoldDB" id="A0A6C1C073"/>
<dbReference type="Pfam" id="PF00403">
    <property type="entry name" value="HMA"/>
    <property type="match status" value="1"/>
</dbReference>
<dbReference type="PROSITE" id="PS01047">
    <property type="entry name" value="HMA_1"/>
    <property type="match status" value="1"/>
</dbReference>
<proteinExistence type="predicted"/>
<feature type="region of interest" description="Disordered" evidence="1">
    <location>
        <begin position="1"/>
        <end position="25"/>
    </location>
</feature>
<gene>
    <name evidence="2" type="ORF">D8771_24110</name>
</gene>
<accession>A0A6C1C073</accession>
<dbReference type="Gene3D" id="3.30.70.100">
    <property type="match status" value="1"/>
</dbReference>
<dbReference type="GO" id="GO:0046872">
    <property type="term" value="F:metal ion binding"/>
    <property type="evidence" value="ECO:0007669"/>
    <property type="project" value="InterPro"/>
</dbReference>
<dbReference type="EMBL" id="RCIY01000085">
    <property type="protein sequence ID" value="TGG78794.1"/>
    <property type="molecule type" value="Genomic_DNA"/>
</dbReference>
<organism evidence="2 3">
    <name type="scientific">Streptomyces albus</name>
    <dbReference type="NCBI Taxonomy" id="1888"/>
    <lineage>
        <taxon>Bacteria</taxon>
        <taxon>Bacillati</taxon>
        <taxon>Actinomycetota</taxon>
        <taxon>Actinomycetes</taxon>
        <taxon>Kitasatosporales</taxon>
        <taxon>Streptomycetaceae</taxon>
        <taxon>Streptomyces</taxon>
    </lineage>
</organism>
<name>A0A6C1C073_9ACTN</name>
<comment type="caution">
    <text evidence="2">The sequence shown here is derived from an EMBL/GenBank/DDBJ whole genome shotgun (WGS) entry which is preliminary data.</text>
</comment>
<dbReference type="InterPro" id="IPR006121">
    <property type="entry name" value="HMA_dom"/>
</dbReference>
<sequence length="104" mass="10516">MSDTTATSSCCSPTGSCHSQAATETAAAQPVTTVYEVSGMTCGHCEASVSREIGALDGVGTVQVELSTGRVTVTSDEEPDDARIAAAVDAAGYTLTGRAAQEER</sequence>
<dbReference type="SUPFAM" id="SSF55008">
    <property type="entry name" value="HMA, heavy metal-associated domain"/>
    <property type="match status" value="1"/>
</dbReference>
<dbReference type="RefSeq" id="WP_016468020.1">
    <property type="nucleotide sequence ID" value="NZ_BBQG01000043.1"/>
</dbReference>
<dbReference type="InterPro" id="IPR017969">
    <property type="entry name" value="Heavy-metal-associated_CS"/>
</dbReference>
<dbReference type="GeneID" id="75184638"/>